<dbReference type="Proteomes" id="UP000827872">
    <property type="component" value="Linkage Group LG06"/>
</dbReference>
<sequence length="238" mass="26882">MGQKLSQDTNQEIKADILILCDVFSQGIVFASQKLKEYLGFEDPQSKFHPTMDTLNEIFLVNFIRFCVEKGVEESITTSKMTKQQSLLFGVDWVWTLAGADKQIQLQIAVQTLQLTDLHSSIPLPEMNGSFGNAMLADDVFQDKSKFEKLEQFCVSVGQDCLGLFIMFGVPGKPKDIRGVVLESLKKEKQKSLLSNENALRQFVLTTDSFLPTRDMLEHCLSKKNGLREVGKVYINFL</sequence>
<evidence type="ECO:0000313" key="1">
    <source>
        <dbReference type="EMBL" id="KAH8007668.1"/>
    </source>
</evidence>
<dbReference type="EMBL" id="CM037619">
    <property type="protein sequence ID" value="KAH8007668.1"/>
    <property type="molecule type" value="Genomic_DNA"/>
</dbReference>
<keyword evidence="2" id="KW-1185">Reference proteome</keyword>
<organism evidence="1 2">
    <name type="scientific">Sphaerodactylus townsendi</name>
    <dbReference type="NCBI Taxonomy" id="933632"/>
    <lineage>
        <taxon>Eukaryota</taxon>
        <taxon>Metazoa</taxon>
        <taxon>Chordata</taxon>
        <taxon>Craniata</taxon>
        <taxon>Vertebrata</taxon>
        <taxon>Euteleostomi</taxon>
        <taxon>Lepidosauria</taxon>
        <taxon>Squamata</taxon>
        <taxon>Bifurcata</taxon>
        <taxon>Gekkota</taxon>
        <taxon>Sphaerodactylidae</taxon>
        <taxon>Sphaerodactylus</taxon>
    </lineage>
</organism>
<comment type="caution">
    <text evidence="1">The sequence shown here is derived from an EMBL/GenBank/DDBJ whole genome shotgun (WGS) entry which is preliminary data.</text>
</comment>
<evidence type="ECO:0000313" key="2">
    <source>
        <dbReference type="Proteomes" id="UP000827872"/>
    </source>
</evidence>
<protein>
    <submittedName>
        <fullName evidence="1">Uncharacterized protein</fullName>
    </submittedName>
</protein>
<reference evidence="1" key="1">
    <citation type="submission" date="2021-08" db="EMBL/GenBank/DDBJ databases">
        <title>The first chromosome-level gecko genome reveals the dynamic sex chromosomes of Neotropical dwarf geckos (Sphaerodactylidae: Sphaerodactylus).</title>
        <authorList>
            <person name="Pinto B.J."/>
            <person name="Keating S.E."/>
            <person name="Gamble T."/>
        </authorList>
    </citation>
    <scope>NUCLEOTIDE SEQUENCE</scope>
    <source>
        <strain evidence="1">TG3544</strain>
    </source>
</reference>
<name>A0ACB8FQA8_9SAUR</name>
<proteinExistence type="predicted"/>
<gene>
    <name evidence="1" type="ORF">K3G42_024905</name>
</gene>
<accession>A0ACB8FQA8</accession>